<reference evidence="1" key="1">
    <citation type="submission" date="2022-04" db="EMBL/GenBank/DDBJ databases">
        <authorList>
            <person name="Hwangbo M."/>
            <person name="Wang B."/>
            <person name="Yang S.-H."/>
            <person name="Gill J.J."/>
            <person name="Chu K.-H."/>
            <person name="Young R."/>
        </authorList>
    </citation>
    <scope>NUCLEOTIDE SEQUENCE</scope>
</reference>
<protein>
    <submittedName>
        <fullName evidence="1">Uncharacterized protein</fullName>
    </submittedName>
</protein>
<gene>
    <name evidence="1" type="ORF">Mbo4_044</name>
</gene>
<dbReference type="EMBL" id="ON191532">
    <property type="protein sequence ID" value="URG17534.1"/>
    <property type="molecule type" value="Genomic_DNA"/>
</dbReference>
<accession>A0A9E7IEN7</accession>
<name>A0A9E7IEN7_9CAUD</name>
<dbReference type="Proteomes" id="UP001057085">
    <property type="component" value="Segment"/>
</dbReference>
<proteinExistence type="predicted"/>
<sequence>MSAPACARCGQMKHLRARGLCESCHTVLWRNGSLADYPRKSMTTDEFLADFWLLHEQGYTRAQVAERLGMPKKTLEKRLRRLGSPDLQRQAS</sequence>
<dbReference type="Gene3D" id="1.10.10.60">
    <property type="entry name" value="Homeodomain-like"/>
    <property type="match status" value="1"/>
</dbReference>
<keyword evidence="2" id="KW-1185">Reference proteome</keyword>
<evidence type="ECO:0000313" key="2">
    <source>
        <dbReference type="Proteomes" id="UP001057085"/>
    </source>
</evidence>
<organism evidence="1 2">
    <name type="scientific">Rhodococcus phage Mbo4</name>
    <dbReference type="NCBI Taxonomy" id="2936912"/>
    <lineage>
        <taxon>Viruses</taxon>
        <taxon>Duplodnaviria</taxon>
        <taxon>Heunggongvirae</taxon>
        <taxon>Uroviricota</taxon>
        <taxon>Caudoviricetes</taxon>
        <taxon>Mboquatrovirus</taxon>
        <taxon>Mboquatrovirus Mbo4</taxon>
    </lineage>
</organism>
<evidence type="ECO:0000313" key="1">
    <source>
        <dbReference type="EMBL" id="URG17534.1"/>
    </source>
</evidence>